<dbReference type="OMA" id="IRDCPRQ"/>
<evidence type="ECO:0000256" key="1">
    <source>
        <dbReference type="ARBA" id="ARBA00005234"/>
    </source>
</evidence>
<feature type="compositionally biased region" description="Low complexity" evidence="5">
    <location>
        <begin position="74"/>
        <end position="83"/>
    </location>
</feature>
<dbReference type="Gene3D" id="3.40.395.10">
    <property type="entry name" value="Adenoviral Proteinase, Chain A"/>
    <property type="match status" value="1"/>
</dbReference>
<dbReference type="EMBL" id="ATLV01023981">
    <property type="status" value="NOT_ANNOTATED_CDS"/>
    <property type="molecule type" value="Genomic_DNA"/>
</dbReference>
<feature type="compositionally biased region" description="Polar residues" evidence="5">
    <location>
        <begin position="114"/>
        <end position="137"/>
    </location>
</feature>
<dbReference type="VEuPathDB" id="VectorBase:ASIS018061"/>
<reference evidence="8" key="2">
    <citation type="submission" date="2020-05" db="UniProtKB">
        <authorList>
            <consortium name="EnsemblMetazoa"/>
        </authorList>
    </citation>
    <scope>IDENTIFICATION</scope>
</reference>
<evidence type="ECO:0000256" key="5">
    <source>
        <dbReference type="SAM" id="MobiDB-lite"/>
    </source>
</evidence>
<feature type="compositionally biased region" description="Polar residues" evidence="5">
    <location>
        <begin position="207"/>
        <end position="222"/>
    </location>
</feature>
<evidence type="ECO:0000256" key="2">
    <source>
        <dbReference type="ARBA" id="ARBA00022670"/>
    </source>
</evidence>
<evidence type="ECO:0000259" key="6">
    <source>
        <dbReference type="PROSITE" id="PS50600"/>
    </source>
</evidence>
<dbReference type="GO" id="GO:0005634">
    <property type="term" value="C:nucleus"/>
    <property type="evidence" value="ECO:0007669"/>
    <property type="project" value="TreeGrafter"/>
</dbReference>
<reference evidence="7 9" key="1">
    <citation type="journal article" date="2014" name="BMC Genomics">
        <title>Genome sequence of Anopheles sinensis provides insight into genetics basis of mosquito competence for malaria parasites.</title>
        <authorList>
            <person name="Zhou D."/>
            <person name="Zhang D."/>
            <person name="Ding G."/>
            <person name="Shi L."/>
            <person name="Hou Q."/>
            <person name="Ye Y."/>
            <person name="Xu Y."/>
            <person name="Zhou H."/>
            <person name="Xiong C."/>
            <person name="Li S."/>
            <person name="Yu J."/>
            <person name="Hong S."/>
            <person name="Yu X."/>
            <person name="Zou P."/>
            <person name="Chen C."/>
            <person name="Chang X."/>
            <person name="Wang W."/>
            <person name="Lv Y."/>
            <person name="Sun Y."/>
            <person name="Ma L."/>
            <person name="Shen B."/>
            <person name="Zhu C."/>
        </authorList>
    </citation>
    <scope>NUCLEOTIDE SEQUENCE [LARGE SCALE GENOMIC DNA]</scope>
</reference>
<proteinExistence type="inferred from homology"/>
<dbReference type="Proteomes" id="UP000030765">
    <property type="component" value="Unassembled WGS sequence"/>
</dbReference>
<dbReference type="InterPro" id="IPR003653">
    <property type="entry name" value="Peptidase_C48_C"/>
</dbReference>
<dbReference type="GO" id="GO:0060255">
    <property type="term" value="P:regulation of macromolecule metabolic process"/>
    <property type="evidence" value="ECO:0007669"/>
    <property type="project" value="UniProtKB-ARBA"/>
</dbReference>
<dbReference type="OrthoDB" id="1939479at2759"/>
<feature type="region of interest" description="Disordered" evidence="5">
    <location>
        <begin position="114"/>
        <end position="155"/>
    </location>
</feature>
<protein>
    <submittedName>
        <fullName evidence="8">ULP_PROTEASE domain-containing protein</fullName>
    </submittedName>
</protein>
<keyword evidence="3" id="KW-0378">Hydrolase</keyword>
<dbReference type="STRING" id="74873.A0A084WJ87"/>
<sequence length="654" mass="74104">MFPGTIISRLRQFLTGGGGEGKDRKRKSVMPLDNFDAKKSRMTNLSSIPGPAEEAGHYRSMASGVKQNGAHPYASSTALTTSSGGNVRRLSELTDISQLNNAYGIHENAASFSSLRTDPVRQQLSSSRPMAKRSNNGPPMLIPIKTTTSSAGSSAESEYLRYSQSLFGQQNGDVPTLRPIGGQGSRVANTVPELSNDFRNLLRTKYSTTPRQTPDQSSSNYLSELDREVNNQREARINYEELMKKFVVVKNDPLASGHLNRRSLNGNIQRSAMRKATSIENTELTDDEDEDDDIEEEDCKGDEKNKLGQLFTTVDALQFTSIDERSGQESQQSPTKMVNSIKEKFDAKPVFRDNIIQDVQKRYGSLFTSRNSLIEQEKERLSRFSKHTLEQEGQMRYKMLNYVCNFYKFDVLDEVEIEEAAKAPKEVLLPALTQAQLDLIHRKVRSGNEVVADKFSLKIRGNDLVTLQGSNWLNDEVINFYMELLRERSELKADQGLPKLYTMNTFFIPRLLQVGHSGVRRWTRKVDLFAYDMIVAPVHVNGIHWCMSIVDLRQKTIHYYDSMGSPNNAVLNALENYLREESLDKRKVPFDTSGFTKENIRDCPRQENGSDCGVFSCMFAEFLSREHPITFDQSKMQYFRQKMTVEIVAGQLLT</sequence>
<dbReference type="GO" id="GO:0080090">
    <property type="term" value="P:regulation of primary metabolic process"/>
    <property type="evidence" value="ECO:0007669"/>
    <property type="project" value="UniProtKB-ARBA"/>
</dbReference>
<gene>
    <name evidence="7" type="ORF">ZHAS_00018361</name>
</gene>
<evidence type="ECO:0000313" key="9">
    <source>
        <dbReference type="Proteomes" id="UP000030765"/>
    </source>
</evidence>
<comment type="similarity">
    <text evidence="1">Belongs to the peptidase C48 family.</text>
</comment>
<dbReference type="InterPro" id="IPR038765">
    <property type="entry name" value="Papain-like_cys_pep_sf"/>
</dbReference>
<feature type="domain" description="Ubiquitin-like protease family profile" evidence="6">
    <location>
        <begin position="457"/>
        <end position="623"/>
    </location>
</feature>
<dbReference type="VEuPathDB" id="VectorBase:ASIC018361"/>
<dbReference type="FunFam" id="3.40.395.10:FF:000001">
    <property type="entry name" value="Sentrin-specific protease 1"/>
    <property type="match status" value="1"/>
</dbReference>
<feature type="region of interest" description="Disordered" evidence="5">
    <location>
        <begin position="271"/>
        <end position="299"/>
    </location>
</feature>
<evidence type="ECO:0000313" key="8">
    <source>
        <dbReference type="EnsemblMetazoa" id="ASIC018361-PA"/>
    </source>
</evidence>
<dbReference type="EMBL" id="KE525347">
    <property type="protein sequence ID" value="KFB50281.1"/>
    <property type="molecule type" value="Genomic_DNA"/>
</dbReference>
<evidence type="ECO:0000256" key="3">
    <source>
        <dbReference type="ARBA" id="ARBA00022801"/>
    </source>
</evidence>
<dbReference type="Pfam" id="PF02902">
    <property type="entry name" value="Peptidase_C48"/>
    <property type="match status" value="1"/>
</dbReference>
<evidence type="ECO:0000256" key="4">
    <source>
        <dbReference type="ARBA" id="ARBA00022807"/>
    </source>
</evidence>
<feature type="compositionally biased region" description="Low complexity" evidence="5">
    <location>
        <begin position="146"/>
        <end position="155"/>
    </location>
</feature>
<dbReference type="PANTHER" id="PTHR12606:SF141">
    <property type="entry name" value="GH15225P-RELATED"/>
    <property type="match status" value="1"/>
</dbReference>
<feature type="region of interest" description="Disordered" evidence="5">
    <location>
        <begin position="65"/>
        <end position="85"/>
    </location>
</feature>
<feature type="compositionally biased region" description="Acidic residues" evidence="5">
    <location>
        <begin position="283"/>
        <end position="299"/>
    </location>
</feature>
<dbReference type="EnsemblMetazoa" id="ASIC018361-RA">
    <property type="protein sequence ID" value="ASIC018361-PA"/>
    <property type="gene ID" value="ASIC018361"/>
</dbReference>
<evidence type="ECO:0000313" key="7">
    <source>
        <dbReference type="EMBL" id="KFB50281.1"/>
    </source>
</evidence>
<dbReference type="AlphaFoldDB" id="A0A084WJ87"/>
<keyword evidence="9" id="KW-1185">Reference proteome</keyword>
<dbReference type="SUPFAM" id="SSF54001">
    <property type="entry name" value="Cysteine proteinases"/>
    <property type="match status" value="1"/>
</dbReference>
<dbReference type="GO" id="GO:0006508">
    <property type="term" value="P:proteolysis"/>
    <property type="evidence" value="ECO:0007669"/>
    <property type="project" value="UniProtKB-KW"/>
</dbReference>
<keyword evidence="2" id="KW-0645">Protease</keyword>
<organism evidence="8 9">
    <name type="scientific">Anopheles sinensis</name>
    <name type="common">Mosquito</name>
    <dbReference type="NCBI Taxonomy" id="74873"/>
    <lineage>
        <taxon>Eukaryota</taxon>
        <taxon>Metazoa</taxon>
        <taxon>Ecdysozoa</taxon>
        <taxon>Arthropoda</taxon>
        <taxon>Hexapoda</taxon>
        <taxon>Insecta</taxon>
        <taxon>Pterygota</taxon>
        <taxon>Neoptera</taxon>
        <taxon>Endopterygota</taxon>
        <taxon>Diptera</taxon>
        <taxon>Nematocera</taxon>
        <taxon>Culicoidea</taxon>
        <taxon>Culicidae</taxon>
        <taxon>Anophelinae</taxon>
        <taxon>Anopheles</taxon>
    </lineage>
</organism>
<feature type="region of interest" description="Disordered" evidence="5">
    <location>
        <begin position="207"/>
        <end position="226"/>
    </location>
</feature>
<dbReference type="GO" id="GO:0016926">
    <property type="term" value="P:protein desumoylation"/>
    <property type="evidence" value="ECO:0007669"/>
    <property type="project" value="TreeGrafter"/>
</dbReference>
<dbReference type="PANTHER" id="PTHR12606">
    <property type="entry name" value="SENTRIN/SUMO-SPECIFIC PROTEASE"/>
    <property type="match status" value="1"/>
</dbReference>
<dbReference type="PROSITE" id="PS50600">
    <property type="entry name" value="ULP_PROTEASE"/>
    <property type="match status" value="1"/>
</dbReference>
<keyword evidence="4" id="KW-0788">Thiol protease</keyword>
<dbReference type="MEROPS" id="C48.A08"/>
<name>A0A084WJ87_ANOSI</name>
<dbReference type="GO" id="GO:0016929">
    <property type="term" value="F:deSUMOylase activity"/>
    <property type="evidence" value="ECO:0007669"/>
    <property type="project" value="TreeGrafter"/>
</dbReference>
<accession>A0A084WJ87</accession>